<evidence type="ECO:0000313" key="1">
    <source>
        <dbReference type="EMBL" id="UWZ37746.1"/>
    </source>
</evidence>
<organism evidence="1 2">
    <name type="scientific">Dactylosporangium roseum</name>
    <dbReference type="NCBI Taxonomy" id="47989"/>
    <lineage>
        <taxon>Bacteria</taxon>
        <taxon>Bacillati</taxon>
        <taxon>Actinomycetota</taxon>
        <taxon>Actinomycetes</taxon>
        <taxon>Micromonosporales</taxon>
        <taxon>Micromonosporaceae</taxon>
        <taxon>Dactylosporangium</taxon>
    </lineage>
</organism>
<dbReference type="RefSeq" id="WP_260727109.1">
    <property type="nucleotide sequence ID" value="NZ_BAAABS010000033.1"/>
</dbReference>
<proteinExistence type="predicted"/>
<dbReference type="EMBL" id="CP073721">
    <property type="protein sequence ID" value="UWZ37746.1"/>
    <property type="molecule type" value="Genomic_DNA"/>
</dbReference>
<protein>
    <submittedName>
        <fullName evidence="1">Uncharacterized protein</fullName>
    </submittedName>
</protein>
<dbReference type="Proteomes" id="UP001058271">
    <property type="component" value="Chromosome"/>
</dbReference>
<sequence>MRRTVTNTADRIRTLDLLEMDADLQRQTPVKLPKVVLVEDIAACLNHGACLAVAVSNPHGAMSDEPAAVLHILAGAIHTWTGNYAEVNCVGFRPGGVDFTRRAVHVDTAPATEIGATVAHPRTGRPIVVHRVDRTLTTIGVRYADDTYAVYPRTKAA</sequence>
<keyword evidence="2" id="KW-1185">Reference proteome</keyword>
<name>A0ABY5Z6S1_9ACTN</name>
<accession>A0ABY5Z6S1</accession>
<gene>
    <name evidence="1" type="ORF">Drose_05610</name>
</gene>
<reference evidence="1" key="1">
    <citation type="submission" date="2021-04" db="EMBL/GenBank/DDBJ databases">
        <title>Biosynthetic gene clusters of Dactylosporangioum roseum.</title>
        <authorList>
            <person name="Hartkoorn R.C."/>
            <person name="Beaudoing E."/>
            <person name="Hot D."/>
            <person name="Moureu S."/>
        </authorList>
    </citation>
    <scope>NUCLEOTIDE SEQUENCE</scope>
    <source>
        <strain evidence="1">NRRL B-16295</strain>
    </source>
</reference>
<evidence type="ECO:0000313" key="2">
    <source>
        <dbReference type="Proteomes" id="UP001058271"/>
    </source>
</evidence>